<evidence type="ECO:0000256" key="5">
    <source>
        <dbReference type="ARBA" id="ARBA00022839"/>
    </source>
</evidence>
<keyword evidence="7" id="KW-0175">Coiled coil</keyword>
<evidence type="ECO:0000256" key="7">
    <source>
        <dbReference type="SAM" id="Coils"/>
    </source>
</evidence>
<dbReference type="GO" id="GO:0009318">
    <property type="term" value="C:exodeoxyribonuclease VII complex"/>
    <property type="evidence" value="ECO:0007669"/>
    <property type="project" value="UniProtKB-UniRule"/>
</dbReference>
<accession>A0A9E2KHG8</accession>
<keyword evidence="5" id="KW-0269">Exonuclease</keyword>
<evidence type="ECO:0000256" key="2">
    <source>
        <dbReference type="ARBA" id="ARBA00022490"/>
    </source>
</evidence>
<dbReference type="Pfam" id="PF02609">
    <property type="entry name" value="Exonuc_VII_S"/>
    <property type="match status" value="1"/>
</dbReference>
<comment type="caution">
    <text evidence="8">The sequence shown here is derived from an EMBL/GenBank/DDBJ whole genome shotgun (WGS) entry which is preliminary data.</text>
</comment>
<dbReference type="EMBL" id="JAHLFO010000114">
    <property type="protein sequence ID" value="MBU3814483.1"/>
    <property type="molecule type" value="Genomic_DNA"/>
</dbReference>
<proteinExistence type="inferred from homology"/>
<dbReference type="Proteomes" id="UP000824236">
    <property type="component" value="Unassembled WGS sequence"/>
</dbReference>
<comment type="similarity">
    <text evidence="1">Belongs to the XseB family.</text>
</comment>
<keyword evidence="2" id="KW-0963">Cytoplasm</keyword>
<sequence>MPATKKKKETYSEAMARLEKIVAQIDSNQLDIDQLADSIKEANEIIAFCTAKLTKAEAEVEKLLADGAETKE</sequence>
<feature type="coiled-coil region" evidence="7">
    <location>
        <begin position="39"/>
        <end position="66"/>
    </location>
</feature>
<dbReference type="InterPro" id="IPR003761">
    <property type="entry name" value="Exonuc_VII_S"/>
</dbReference>
<dbReference type="SUPFAM" id="SSF116842">
    <property type="entry name" value="XseB-like"/>
    <property type="match status" value="1"/>
</dbReference>
<keyword evidence="4 8" id="KW-0378">Hydrolase</keyword>
<dbReference type="GO" id="GO:0006308">
    <property type="term" value="P:DNA catabolic process"/>
    <property type="evidence" value="ECO:0007669"/>
    <property type="project" value="UniProtKB-UniRule"/>
</dbReference>
<protein>
    <recommendedName>
        <fullName evidence="6">Exodeoxyribonuclease VII small subunit</fullName>
        <ecNumber evidence="6">3.1.11.6</ecNumber>
    </recommendedName>
</protein>
<evidence type="ECO:0000313" key="9">
    <source>
        <dbReference type="Proteomes" id="UP000824236"/>
    </source>
</evidence>
<dbReference type="GO" id="GO:0008855">
    <property type="term" value="F:exodeoxyribonuclease VII activity"/>
    <property type="evidence" value="ECO:0007669"/>
    <property type="project" value="UniProtKB-UniRule"/>
</dbReference>
<dbReference type="NCBIfam" id="TIGR01280">
    <property type="entry name" value="xseB"/>
    <property type="match status" value="1"/>
</dbReference>
<keyword evidence="3" id="KW-0540">Nuclease</keyword>
<reference evidence="8" key="1">
    <citation type="journal article" date="2021" name="PeerJ">
        <title>Extensive microbial diversity within the chicken gut microbiome revealed by metagenomics and culture.</title>
        <authorList>
            <person name="Gilroy R."/>
            <person name="Ravi A."/>
            <person name="Getino M."/>
            <person name="Pursley I."/>
            <person name="Horton D.L."/>
            <person name="Alikhan N.F."/>
            <person name="Baker D."/>
            <person name="Gharbi K."/>
            <person name="Hall N."/>
            <person name="Watson M."/>
            <person name="Adriaenssens E.M."/>
            <person name="Foster-Nyarko E."/>
            <person name="Jarju S."/>
            <person name="Secka A."/>
            <person name="Antonio M."/>
            <person name="Oren A."/>
            <person name="Chaudhuri R.R."/>
            <person name="La Ragione R."/>
            <person name="Hildebrand F."/>
            <person name="Pallen M.J."/>
        </authorList>
    </citation>
    <scope>NUCLEOTIDE SEQUENCE</scope>
    <source>
        <strain evidence="8">B3-3758</strain>
    </source>
</reference>
<evidence type="ECO:0000256" key="1">
    <source>
        <dbReference type="ARBA" id="ARBA00009998"/>
    </source>
</evidence>
<dbReference type="Gene3D" id="1.10.287.1040">
    <property type="entry name" value="Exonuclease VII, small subunit"/>
    <property type="match status" value="1"/>
</dbReference>
<gene>
    <name evidence="8" type="primary">xseB</name>
    <name evidence="8" type="ORF">H9791_08270</name>
</gene>
<evidence type="ECO:0000256" key="3">
    <source>
        <dbReference type="ARBA" id="ARBA00022722"/>
    </source>
</evidence>
<dbReference type="InterPro" id="IPR037004">
    <property type="entry name" value="Exonuc_VII_ssu_sf"/>
</dbReference>
<evidence type="ECO:0000256" key="4">
    <source>
        <dbReference type="ARBA" id="ARBA00022801"/>
    </source>
</evidence>
<reference evidence="8" key="2">
    <citation type="submission" date="2021-04" db="EMBL/GenBank/DDBJ databases">
        <authorList>
            <person name="Gilroy R."/>
        </authorList>
    </citation>
    <scope>NUCLEOTIDE SEQUENCE</scope>
    <source>
        <strain evidence="8">B3-3758</strain>
    </source>
</reference>
<name>A0A9E2KHG8_9BACE</name>
<evidence type="ECO:0000313" key="8">
    <source>
        <dbReference type="EMBL" id="MBU3814483.1"/>
    </source>
</evidence>
<dbReference type="EC" id="3.1.11.6" evidence="6"/>
<organism evidence="8 9">
    <name type="scientific">Candidatus Bacteroides intestinipullorum</name>
    <dbReference type="NCBI Taxonomy" id="2838471"/>
    <lineage>
        <taxon>Bacteria</taxon>
        <taxon>Pseudomonadati</taxon>
        <taxon>Bacteroidota</taxon>
        <taxon>Bacteroidia</taxon>
        <taxon>Bacteroidales</taxon>
        <taxon>Bacteroidaceae</taxon>
        <taxon>Bacteroides</taxon>
    </lineage>
</organism>
<evidence type="ECO:0000256" key="6">
    <source>
        <dbReference type="NCBIfam" id="TIGR01280"/>
    </source>
</evidence>
<dbReference type="AlphaFoldDB" id="A0A9E2KHG8"/>